<dbReference type="OrthoDB" id="9178337at2"/>
<organism evidence="1 2">
    <name type="scientific">Taibaiella soli</name>
    <dbReference type="NCBI Taxonomy" id="1649169"/>
    <lineage>
        <taxon>Bacteria</taxon>
        <taxon>Pseudomonadati</taxon>
        <taxon>Bacteroidota</taxon>
        <taxon>Chitinophagia</taxon>
        <taxon>Chitinophagales</taxon>
        <taxon>Chitinophagaceae</taxon>
        <taxon>Taibaiella</taxon>
    </lineage>
</organism>
<name>A0A2W2AC46_9BACT</name>
<keyword evidence="2" id="KW-1185">Reference proteome</keyword>
<accession>A0A2W2AC46</accession>
<protein>
    <submittedName>
        <fullName evidence="1">Uncharacterized protein</fullName>
    </submittedName>
</protein>
<comment type="caution">
    <text evidence="1">The sequence shown here is derived from an EMBL/GenBank/DDBJ whole genome shotgun (WGS) entry which is preliminary data.</text>
</comment>
<gene>
    <name evidence="1" type="ORF">DN068_11335</name>
</gene>
<dbReference type="AlphaFoldDB" id="A0A2W2AC46"/>
<evidence type="ECO:0000313" key="2">
    <source>
        <dbReference type="Proteomes" id="UP000248745"/>
    </source>
</evidence>
<dbReference type="Proteomes" id="UP000248745">
    <property type="component" value="Unassembled WGS sequence"/>
</dbReference>
<dbReference type="RefSeq" id="WP_110999027.1">
    <property type="nucleotide sequence ID" value="NZ_QKTW01000016.1"/>
</dbReference>
<dbReference type="EMBL" id="QKTW01000016">
    <property type="protein sequence ID" value="PZF72995.1"/>
    <property type="molecule type" value="Genomic_DNA"/>
</dbReference>
<reference evidence="1 2" key="1">
    <citation type="submission" date="2018-06" db="EMBL/GenBank/DDBJ databases">
        <title>Mucibacter soli gen. nov., sp. nov., a new member of the family Chitinophagaceae producing mucin.</title>
        <authorList>
            <person name="Kim M.-K."/>
            <person name="Park S."/>
            <person name="Kim T.-S."/>
            <person name="Joung Y."/>
            <person name="Han J.-H."/>
            <person name="Kim S.B."/>
        </authorList>
    </citation>
    <scope>NUCLEOTIDE SEQUENCE [LARGE SCALE GENOMIC DNA]</scope>
    <source>
        <strain evidence="1 2">R1-15</strain>
    </source>
</reference>
<evidence type="ECO:0000313" key="1">
    <source>
        <dbReference type="EMBL" id="PZF72995.1"/>
    </source>
</evidence>
<proteinExistence type="predicted"/>
<sequence length="398" mass="44443">MLVTLQGTWTLQVRSLYAALRSRFIVSGANSGNGTYPVIDHMTPLTVTGKQWTLSIQHDSGNGFQESETHIKFPVKNDFHYEFDIRSSTGGNETLTLSCSTPITIHDFLIYGHASAYSKNHIFNPGHKGQFVIDTTRGLQEAMKNEALKDFIVRYYPDRIIPDTIVSFRPIVLYLSDELAPSQVQLLYKRIADRTGHSFMHISDNARLEMDGDLQLEHFDLLKTLKTNVSARNSFPVNAAVAATNLSKNRNNGTSVPASFTTLSFETYERTSPEKMAGIYTGKGARQSIGATTTDMNGNYIFRFTGWNQLSEAFAQSPGDIMTVKLPDIIFTLKNYLSPYNVTYETTPYHNVSNLQRIDIALPQNDIPPAGQINEIAKSKCTSDATSRTKVTTLTRNK</sequence>